<organism evidence="3">
    <name type="scientific">Zea mays</name>
    <name type="common">Maize</name>
    <dbReference type="NCBI Taxonomy" id="4577"/>
    <lineage>
        <taxon>Eukaryota</taxon>
        <taxon>Viridiplantae</taxon>
        <taxon>Streptophyta</taxon>
        <taxon>Embryophyta</taxon>
        <taxon>Tracheophyta</taxon>
        <taxon>Spermatophyta</taxon>
        <taxon>Magnoliopsida</taxon>
        <taxon>Liliopsida</taxon>
        <taxon>Poales</taxon>
        <taxon>Poaceae</taxon>
        <taxon>PACMAD clade</taxon>
        <taxon>Panicoideae</taxon>
        <taxon>Andropogonodae</taxon>
        <taxon>Andropogoneae</taxon>
        <taxon>Tripsacinae</taxon>
        <taxon>Zea</taxon>
    </lineage>
</organism>
<feature type="compositionally biased region" description="Gly residues" evidence="1">
    <location>
        <begin position="307"/>
        <end position="319"/>
    </location>
</feature>
<keyword evidence="2" id="KW-0812">Transmembrane</keyword>
<feature type="region of interest" description="Disordered" evidence="1">
    <location>
        <begin position="181"/>
        <end position="201"/>
    </location>
</feature>
<proteinExistence type="evidence at transcript level"/>
<evidence type="ECO:0000256" key="2">
    <source>
        <dbReference type="SAM" id="Phobius"/>
    </source>
</evidence>
<accession>C0PBV7</accession>
<sequence length="478" mass="49719">MPSMVRTAGQGPRARSSSQLHQRTDHRPSGACRVVSRATVVEVGSPASAGGVLAAVVVVVVVGLAYVVAGGVLGQRLDGVERHLGQAVVGVHRLQVAEVAGAAEALGGEAARAHLRGGVRPAGPGVHHLAAPLHHGGVVRQVREQLRRPVPHQLVPVAEPPVAQLRVLPHQQRHVVLRAAGRRHRRDGRADGDAGARLHEPRAQRVVATSSLVRVACPVREEPRPAVPVQLRADLPSCLDAVEVGAVEGAGEDPELGEAEAVGLLDGRIPHVDGGLGAVHRLLRRRRVRDRVLVPVAGDDVRRVGRARGGGGGGGGGGLPVPPLAAEAGDGSGAQHVLGARPPDGHRAPGTVPAVVPRLPRAPPAVLACAAAAAAPAPVRRRARREGERAAAPRRLGRLRLDGVRPEERVVQAVLLVRRHAVDGVAVLALKQTIADDPPPSISHACMYVCVVVNRETDRKTKNKNTVVVASSMDGSLE</sequence>
<feature type="region of interest" description="Disordered" evidence="1">
    <location>
        <begin position="1"/>
        <end position="30"/>
    </location>
</feature>
<evidence type="ECO:0000313" key="3">
    <source>
        <dbReference type="EMBL" id="ACN31652.1"/>
    </source>
</evidence>
<dbReference type="AlphaFoldDB" id="C0PBV7"/>
<feature type="transmembrane region" description="Helical" evidence="2">
    <location>
        <begin position="52"/>
        <end position="73"/>
    </location>
</feature>
<dbReference type="EMBL" id="BT065776">
    <property type="protein sequence ID" value="ACN31652.1"/>
    <property type="molecule type" value="mRNA"/>
</dbReference>
<reference evidence="3" key="1">
    <citation type="journal article" date="2009" name="PLoS Genet.">
        <title>Sequencing, mapping, and analysis of 27,455 maize full-length cDNAs.</title>
        <authorList>
            <person name="Soderlund C."/>
            <person name="Descour A."/>
            <person name="Kudrna D."/>
            <person name="Bomhoff M."/>
            <person name="Boyd L."/>
            <person name="Currie J."/>
            <person name="Angelova A."/>
            <person name="Collura K."/>
            <person name="Wissotski M."/>
            <person name="Ashley E."/>
            <person name="Morrow D."/>
            <person name="Fernandes J."/>
            <person name="Walbot V."/>
            <person name="Yu Y."/>
        </authorList>
    </citation>
    <scope>NUCLEOTIDE SEQUENCE</scope>
    <source>
        <strain evidence="3">B73</strain>
    </source>
</reference>
<evidence type="ECO:0000256" key="1">
    <source>
        <dbReference type="SAM" id="MobiDB-lite"/>
    </source>
</evidence>
<name>C0PBV7_MAIZE</name>
<feature type="region of interest" description="Disordered" evidence="1">
    <location>
        <begin position="304"/>
        <end position="352"/>
    </location>
</feature>
<feature type="compositionally biased region" description="Basic and acidic residues" evidence="1">
    <location>
        <begin position="188"/>
        <end position="201"/>
    </location>
</feature>
<keyword evidence="2" id="KW-0472">Membrane</keyword>
<protein>
    <submittedName>
        <fullName evidence="3">Uncharacterized protein</fullName>
    </submittedName>
</protein>
<reference evidence="3" key="2">
    <citation type="submission" date="2012-06" db="EMBL/GenBank/DDBJ databases">
        <authorList>
            <person name="Yu Y."/>
            <person name="Currie J."/>
            <person name="Lomeli R."/>
            <person name="Angelova A."/>
            <person name="Collura K."/>
            <person name="Wissotski M."/>
            <person name="Campos D."/>
            <person name="Kudrna D."/>
            <person name="Golser W."/>
            <person name="Ashely E."/>
            <person name="Descour A."/>
            <person name="Fernandes J."/>
            <person name="Soderlund C."/>
            <person name="Walbot V."/>
        </authorList>
    </citation>
    <scope>NUCLEOTIDE SEQUENCE</scope>
    <source>
        <strain evidence="3">B73</strain>
    </source>
</reference>
<keyword evidence="2" id="KW-1133">Transmembrane helix</keyword>